<dbReference type="AlphaFoldDB" id="A0A5B7DEI7"/>
<keyword evidence="3" id="KW-1185">Reference proteome</keyword>
<feature type="compositionally biased region" description="Low complexity" evidence="1">
    <location>
        <begin position="32"/>
        <end position="43"/>
    </location>
</feature>
<dbReference type="Proteomes" id="UP000324222">
    <property type="component" value="Unassembled WGS sequence"/>
</dbReference>
<feature type="compositionally biased region" description="Pro residues" evidence="1">
    <location>
        <begin position="17"/>
        <end position="31"/>
    </location>
</feature>
<evidence type="ECO:0000313" key="3">
    <source>
        <dbReference type="Proteomes" id="UP000324222"/>
    </source>
</evidence>
<dbReference type="EMBL" id="VSRR010000774">
    <property type="protein sequence ID" value="MPC19475.1"/>
    <property type="molecule type" value="Genomic_DNA"/>
</dbReference>
<sequence length="75" mass="8073">MLSRLKMATRPSQAARPLPPRPAPHQPPPLILPSLPASRLPRAPRIDQAPTNLPSTALLSRLEALSSLCADWPPA</sequence>
<evidence type="ECO:0000256" key="1">
    <source>
        <dbReference type="SAM" id="MobiDB-lite"/>
    </source>
</evidence>
<accession>A0A5B7DEI7</accession>
<organism evidence="2 3">
    <name type="scientific">Portunus trituberculatus</name>
    <name type="common">Swimming crab</name>
    <name type="synonym">Neptunus trituberculatus</name>
    <dbReference type="NCBI Taxonomy" id="210409"/>
    <lineage>
        <taxon>Eukaryota</taxon>
        <taxon>Metazoa</taxon>
        <taxon>Ecdysozoa</taxon>
        <taxon>Arthropoda</taxon>
        <taxon>Crustacea</taxon>
        <taxon>Multicrustacea</taxon>
        <taxon>Malacostraca</taxon>
        <taxon>Eumalacostraca</taxon>
        <taxon>Eucarida</taxon>
        <taxon>Decapoda</taxon>
        <taxon>Pleocyemata</taxon>
        <taxon>Brachyura</taxon>
        <taxon>Eubrachyura</taxon>
        <taxon>Portunoidea</taxon>
        <taxon>Portunidae</taxon>
        <taxon>Portuninae</taxon>
        <taxon>Portunus</taxon>
    </lineage>
</organism>
<protein>
    <submittedName>
        <fullName evidence="2">Uncharacterized protein</fullName>
    </submittedName>
</protein>
<evidence type="ECO:0000313" key="2">
    <source>
        <dbReference type="EMBL" id="MPC19475.1"/>
    </source>
</evidence>
<gene>
    <name evidence="2" type="ORF">E2C01_012390</name>
</gene>
<feature type="region of interest" description="Disordered" evidence="1">
    <location>
        <begin position="1"/>
        <end position="51"/>
    </location>
</feature>
<reference evidence="2 3" key="1">
    <citation type="submission" date="2019-05" db="EMBL/GenBank/DDBJ databases">
        <title>Another draft genome of Portunus trituberculatus and its Hox gene families provides insights of decapod evolution.</title>
        <authorList>
            <person name="Jeong J.-H."/>
            <person name="Song I."/>
            <person name="Kim S."/>
            <person name="Choi T."/>
            <person name="Kim D."/>
            <person name="Ryu S."/>
            <person name="Kim W."/>
        </authorList>
    </citation>
    <scope>NUCLEOTIDE SEQUENCE [LARGE SCALE GENOMIC DNA]</scope>
    <source>
        <tissue evidence="2">Muscle</tissue>
    </source>
</reference>
<name>A0A5B7DEI7_PORTR</name>
<comment type="caution">
    <text evidence="2">The sequence shown here is derived from an EMBL/GenBank/DDBJ whole genome shotgun (WGS) entry which is preliminary data.</text>
</comment>
<proteinExistence type="predicted"/>